<feature type="binding site" description="axial binding residue" evidence="9">
    <location>
        <position position="135"/>
    </location>
    <ligand>
        <name>heme c</name>
        <dbReference type="ChEBI" id="CHEBI:61717"/>
        <label>2</label>
    </ligand>
    <ligandPart>
        <name>Fe</name>
        <dbReference type="ChEBI" id="CHEBI:18248"/>
    </ligandPart>
</feature>
<dbReference type="PANTHER" id="PTHR33751:SF9">
    <property type="entry name" value="CYTOCHROME C4"/>
    <property type="match status" value="1"/>
</dbReference>
<dbReference type="InterPro" id="IPR036909">
    <property type="entry name" value="Cyt_c-like_dom_sf"/>
</dbReference>
<feature type="domain" description="Cytochrome c" evidence="11">
    <location>
        <begin position="22"/>
        <end position="101"/>
    </location>
</feature>
<dbReference type="InterPro" id="IPR024167">
    <property type="entry name" value="Cytochrome_c4-like"/>
</dbReference>
<evidence type="ECO:0000259" key="11">
    <source>
        <dbReference type="PROSITE" id="PS51007"/>
    </source>
</evidence>
<evidence type="ECO:0000256" key="4">
    <source>
        <dbReference type="ARBA" id="ARBA00022723"/>
    </source>
</evidence>
<dbReference type="RefSeq" id="WP_101495521.1">
    <property type="nucleotide sequence ID" value="NZ_LNJZ01000001.1"/>
</dbReference>
<evidence type="ECO:0000256" key="1">
    <source>
        <dbReference type="ARBA" id="ARBA00004418"/>
    </source>
</evidence>
<feature type="binding site" description="covalent" evidence="8">
    <location>
        <position position="131"/>
    </location>
    <ligand>
        <name>heme c</name>
        <dbReference type="ChEBI" id="CHEBI:61717"/>
        <label>2</label>
    </ligand>
</feature>
<keyword evidence="5" id="KW-0574">Periplasm</keyword>
<keyword evidence="2" id="KW-0813">Transport</keyword>
<dbReference type="PIRSF" id="PIRSF000005">
    <property type="entry name" value="Cytochrome_c4"/>
    <property type="match status" value="1"/>
</dbReference>
<feature type="domain" description="Cytochrome c" evidence="11">
    <location>
        <begin position="110"/>
        <end position="202"/>
    </location>
</feature>
<keyword evidence="7 9" id="KW-0408">Iron</keyword>
<dbReference type="EMBL" id="SNYK01000015">
    <property type="protein sequence ID" value="TDQ35476.1"/>
    <property type="molecule type" value="Genomic_DNA"/>
</dbReference>
<dbReference type="AlphaFoldDB" id="A0A4R6TW29"/>
<dbReference type="SUPFAM" id="SSF46626">
    <property type="entry name" value="Cytochrome c"/>
    <property type="match status" value="2"/>
</dbReference>
<dbReference type="PROSITE" id="PS51007">
    <property type="entry name" value="CYTC"/>
    <property type="match status" value="2"/>
</dbReference>
<feature type="chain" id="PRO_5021020834" evidence="10">
    <location>
        <begin position="21"/>
        <end position="202"/>
    </location>
</feature>
<feature type="binding site" description="covalent" evidence="8">
    <location>
        <position position="134"/>
    </location>
    <ligand>
        <name>heme c</name>
        <dbReference type="ChEBI" id="CHEBI:61717"/>
        <label>2</label>
    </ligand>
</feature>
<feature type="signal peptide" evidence="10">
    <location>
        <begin position="1"/>
        <end position="20"/>
    </location>
</feature>
<dbReference type="Proteomes" id="UP000294575">
    <property type="component" value="Unassembled WGS sequence"/>
</dbReference>
<evidence type="ECO:0000256" key="9">
    <source>
        <dbReference type="PIRSR" id="PIRSR000005-2"/>
    </source>
</evidence>
<dbReference type="InterPro" id="IPR050597">
    <property type="entry name" value="Cytochrome_c_Oxidase_Subunit"/>
</dbReference>
<proteinExistence type="predicted"/>
<dbReference type="GO" id="GO:0009055">
    <property type="term" value="F:electron transfer activity"/>
    <property type="evidence" value="ECO:0007669"/>
    <property type="project" value="InterPro"/>
</dbReference>
<feature type="binding site" description="axial binding residue" evidence="9">
    <location>
        <position position="38"/>
    </location>
    <ligand>
        <name>heme c</name>
        <dbReference type="ChEBI" id="CHEBI:61717"/>
        <label>1</label>
    </ligand>
    <ligandPart>
        <name>Fe</name>
        <dbReference type="ChEBI" id="CHEBI:18248"/>
    </ligandPart>
</feature>
<evidence type="ECO:0000313" key="12">
    <source>
        <dbReference type="EMBL" id="TDQ35476.1"/>
    </source>
</evidence>
<evidence type="ECO:0000313" key="13">
    <source>
        <dbReference type="Proteomes" id="UP000294575"/>
    </source>
</evidence>
<name>A0A4R6TW29_9GAMM</name>
<gene>
    <name evidence="12" type="ORF">DFQ45_11526</name>
</gene>
<dbReference type="Pfam" id="PF00034">
    <property type="entry name" value="Cytochrom_C"/>
    <property type="match status" value="2"/>
</dbReference>
<evidence type="ECO:0000256" key="7">
    <source>
        <dbReference type="ARBA" id="ARBA00023004"/>
    </source>
</evidence>
<evidence type="ECO:0000256" key="3">
    <source>
        <dbReference type="ARBA" id="ARBA00022617"/>
    </source>
</evidence>
<keyword evidence="6" id="KW-0249">Electron transport</keyword>
<organism evidence="12 13">
    <name type="scientific">Thiopseudomonas denitrificans</name>
    <dbReference type="NCBI Taxonomy" id="1501432"/>
    <lineage>
        <taxon>Bacteria</taxon>
        <taxon>Pseudomonadati</taxon>
        <taxon>Pseudomonadota</taxon>
        <taxon>Gammaproteobacteria</taxon>
        <taxon>Pseudomonadales</taxon>
        <taxon>Pseudomonadaceae</taxon>
        <taxon>Thiopseudomonas</taxon>
    </lineage>
</organism>
<feature type="binding site" description="axial binding residue" evidence="9">
    <location>
        <position position="78"/>
    </location>
    <ligand>
        <name>heme c</name>
        <dbReference type="ChEBI" id="CHEBI:61717"/>
        <label>1</label>
    </ligand>
    <ligandPart>
        <name>Fe</name>
        <dbReference type="ChEBI" id="CHEBI:18248"/>
    </ligandPart>
</feature>
<feature type="binding site" description="covalent" evidence="8">
    <location>
        <position position="34"/>
    </location>
    <ligand>
        <name>heme c</name>
        <dbReference type="ChEBI" id="CHEBI:61717"/>
        <label>1</label>
    </ligand>
</feature>
<reference evidence="12 13" key="1">
    <citation type="submission" date="2019-03" db="EMBL/GenBank/DDBJ databases">
        <title>Genomic Encyclopedia of Type Strains, Phase IV (KMG-IV): sequencing the most valuable type-strain genomes for metagenomic binning, comparative biology and taxonomic classification.</title>
        <authorList>
            <person name="Goeker M."/>
        </authorList>
    </citation>
    <scope>NUCLEOTIDE SEQUENCE [LARGE SCALE GENOMIC DNA]</scope>
    <source>
        <strain evidence="12 13">DSM 28679</strain>
    </source>
</reference>
<dbReference type="InterPro" id="IPR009056">
    <property type="entry name" value="Cyt_c-like_dom"/>
</dbReference>
<accession>A0A4R6TW29</accession>
<sequence>MNKLVVSLLLSLGITGLAHAAGDAEAGKNKILMCQACHGADGNTTLMPTYPKLGGQGANYLFKQMLDIKTGERPVVEMTGMLDAMSDQDMKDIAAWYASQKGTTGYADPELAERGEALFRGGKLADGMPACSGCHSPDGAGLDLARYPKLSGQHADYIAKQLTDFREGDRYNDGDAMTMRDVAEKLSNKDIKALASYIQGLH</sequence>
<evidence type="ECO:0000256" key="8">
    <source>
        <dbReference type="PIRSR" id="PIRSR000005-1"/>
    </source>
</evidence>
<evidence type="ECO:0000256" key="2">
    <source>
        <dbReference type="ARBA" id="ARBA00022448"/>
    </source>
</evidence>
<dbReference type="PANTHER" id="PTHR33751">
    <property type="entry name" value="CBB3-TYPE CYTOCHROME C OXIDASE SUBUNIT FIXP"/>
    <property type="match status" value="1"/>
</dbReference>
<dbReference type="Gene3D" id="1.10.760.10">
    <property type="entry name" value="Cytochrome c-like domain"/>
    <property type="match status" value="2"/>
</dbReference>
<keyword evidence="4 9" id="KW-0479">Metal-binding</keyword>
<evidence type="ECO:0000256" key="6">
    <source>
        <dbReference type="ARBA" id="ARBA00022982"/>
    </source>
</evidence>
<comment type="PTM">
    <text evidence="8">Binds 2 heme c groups covalently per subunit.</text>
</comment>
<comment type="caution">
    <text evidence="12">The sequence shown here is derived from an EMBL/GenBank/DDBJ whole genome shotgun (WGS) entry which is preliminary data.</text>
</comment>
<protein>
    <submittedName>
        <fullName evidence="12">Cytochrome c553</fullName>
    </submittedName>
</protein>
<dbReference type="OrthoDB" id="9773456at2"/>
<keyword evidence="3 8" id="KW-0349">Heme</keyword>
<comment type="subcellular location">
    <subcellularLocation>
        <location evidence="1">Periplasm</location>
    </subcellularLocation>
</comment>
<dbReference type="GO" id="GO:0020037">
    <property type="term" value="F:heme binding"/>
    <property type="evidence" value="ECO:0007669"/>
    <property type="project" value="InterPro"/>
</dbReference>
<keyword evidence="10" id="KW-0732">Signal</keyword>
<dbReference type="GO" id="GO:0005506">
    <property type="term" value="F:iron ion binding"/>
    <property type="evidence" value="ECO:0007669"/>
    <property type="project" value="InterPro"/>
</dbReference>
<evidence type="ECO:0000256" key="5">
    <source>
        <dbReference type="ARBA" id="ARBA00022764"/>
    </source>
</evidence>
<feature type="binding site" description="covalent" evidence="8">
    <location>
        <position position="37"/>
    </location>
    <ligand>
        <name>heme c</name>
        <dbReference type="ChEBI" id="CHEBI:61717"/>
        <label>1</label>
    </ligand>
</feature>
<evidence type="ECO:0000256" key="10">
    <source>
        <dbReference type="SAM" id="SignalP"/>
    </source>
</evidence>
<dbReference type="GO" id="GO:0042597">
    <property type="term" value="C:periplasmic space"/>
    <property type="evidence" value="ECO:0007669"/>
    <property type="project" value="UniProtKB-SubCell"/>
</dbReference>
<keyword evidence="13" id="KW-1185">Reference proteome</keyword>
<feature type="binding site" description="axial binding residue" evidence="9">
    <location>
        <position position="179"/>
    </location>
    <ligand>
        <name>heme c</name>
        <dbReference type="ChEBI" id="CHEBI:61717"/>
        <label>2</label>
    </ligand>
    <ligandPart>
        <name>Fe</name>
        <dbReference type="ChEBI" id="CHEBI:18248"/>
    </ligandPart>
</feature>